<comment type="subcellular location">
    <subcellularLocation>
        <location evidence="1">Nucleus</location>
    </subcellularLocation>
</comment>
<sequence length="241" mass="26706">MSLSFVSSAVLSSTDGVSHNEEKSIESKEVQNLRSRNSAQNKPLFEQLRSLKEEEQAKYDENTKAMMGMRTLDEEECAHLDAVERQRREQQDRVKAGVEEEVARFRAARADRRLVESFIEEDNDAENKDASAPAIALKTMEAQKKPAIVSIRPKITPKIIGKKKRKSTTNTEGGQKTKYQKKNSTTTTNDNVTVATNEKSETGKVLQNSNNKDDSGGDDEEGGLGGLLGCYGSDDDDSDEQ</sequence>
<gene>
    <name evidence="5" type="ORF">DBRI00130_LOCUS2688</name>
</gene>
<name>A0A6V2AV48_9STRA</name>
<dbReference type="GO" id="GO:0005634">
    <property type="term" value="C:nucleus"/>
    <property type="evidence" value="ECO:0007669"/>
    <property type="project" value="UniProtKB-SubCell"/>
</dbReference>
<dbReference type="AlphaFoldDB" id="A0A6V2AV48"/>
<dbReference type="PANTHER" id="PTHR13495:SF0">
    <property type="entry name" value="PSME3-INTERACTING PROTEIN"/>
    <property type="match status" value="1"/>
</dbReference>
<evidence type="ECO:0000256" key="3">
    <source>
        <dbReference type="SAM" id="MobiDB-lite"/>
    </source>
</evidence>
<dbReference type="InterPro" id="IPR019331">
    <property type="entry name" value="FAM192A/Fyv6_N"/>
</dbReference>
<protein>
    <recommendedName>
        <fullName evidence="4">FAM192A/Fyv6 N-terminal domain-containing protein</fullName>
    </recommendedName>
</protein>
<feature type="compositionally biased region" description="Basic and acidic residues" evidence="3">
    <location>
        <begin position="49"/>
        <end position="62"/>
    </location>
</feature>
<proteinExistence type="predicted"/>
<organism evidence="5">
    <name type="scientific">Ditylum brightwellii</name>
    <dbReference type="NCBI Taxonomy" id="49249"/>
    <lineage>
        <taxon>Eukaryota</taxon>
        <taxon>Sar</taxon>
        <taxon>Stramenopiles</taxon>
        <taxon>Ochrophyta</taxon>
        <taxon>Bacillariophyta</taxon>
        <taxon>Mediophyceae</taxon>
        <taxon>Lithodesmiophycidae</taxon>
        <taxon>Lithodesmiales</taxon>
        <taxon>Lithodesmiaceae</taxon>
        <taxon>Ditylum</taxon>
    </lineage>
</organism>
<dbReference type="InterPro" id="IPR039845">
    <property type="entry name" value="FAM192A"/>
</dbReference>
<feature type="compositionally biased region" description="Low complexity" evidence="3">
    <location>
        <begin position="183"/>
        <end position="197"/>
    </location>
</feature>
<dbReference type="Pfam" id="PF10187">
    <property type="entry name" value="FAM192A_Fyv6_N"/>
    <property type="match status" value="1"/>
</dbReference>
<evidence type="ECO:0000256" key="2">
    <source>
        <dbReference type="ARBA" id="ARBA00023242"/>
    </source>
</evidence>
<evidence type="ECO:0000256" key="1">
    <source>
        <dbReference type="ARBA" id="ARBA00004123"/>
    </source>
</evidence>
<feature type="compositionally biased region" description="Polar residues" evidence="3">
    <location>
        <begin position="32"/>
        <end position="41"/>
    </location>
</feature>
<reference evidence="5" key="1">
    <citation type="submission" date="2021-01" db="EMBL/GenBank/DDBJ databases">
        <authorList>
            <person name="Corre E."/>
            <person name="Pelletier E."/>
            <person name="Niang G."/>
            <person name="Scheremetjew M."/>
            <person name="Finn R."/>
            <person name="Kale V."/>
            <person name="Holt S."/>
            <person name="Cochrane G."/>
            <person name="Meng A."/>
            <person name="Brown T."/>
            <person name="Cohen L."/>
        </authorList>
    </citation>
    <scope>NUCLEOTIDE SEQUENCE</scope>
    <source>
        <strain evidence="5">GSO104</strain>
    </source>
</reference>
<evidence type="ECO:0000259" key="4">
    <source>
        <dbReference type="Pfam" id="PF10187"/>
    </source>
</evidence>
<dbReference type="EMBL" id="HBNS01003313">
    <property type="protein sequence ID" value="CAE4583355.1"/>
    <property type="molecule type" value="Transcribed_RNA"/>
</dbReference>
<feature type="compositionally biased region" description="Basic and acidic residues" evidence="3">
    <location>
        <begin position="18"/>
        <end position="31"/>
    </location>
</feature>
<keyword evidence="2" id="KW-0539">Nucleus</keyword>
<accession>A0A6V2AV48</accession>
<feature type="region of interest" description="Disordered" evidence="3">
    <location>
        <begin position="1"/>
        <end position="62"/>
    </location>
</feature>
<feature type="region of interest" description="Disordered" evidence="3">
    <location>
        <begin position="153"/>
        <end position="241"/>
    </location>
</feature>
<dbReference type="PANTHER" id="PTHR13495">
    <property type="entry name" value="NEFA-INTERACTING NUCLEAR PROTEIN NIP30"/>
    <property type="match status" value="1"/>
</dbReference>
<feature type="compositionally biased region" description="Low complexity" evidence="3">
    <location>
        <begin position="1"/>
        <end position="13"/>
    </location>
</feature>
<feature type="domain" description="FAM192A/Fyv6 N-terminal" evidence="4">
    <location>
        <begin position="5"/>
        <end position="106"/>
    </location>
</feature>
<evidence type="ECO:0000313" key="5">
    <source>
        <dbReference type="EMBL" id="CAE4583355.1"/>
    </source>
</evidence>